<reference evidence="7 8" key="1">
    <citation type="journal article" date="2013" name="Nat. Genet.">
        <title>The high-quality draft genome of peach (Prunus persica) identifies unique patterns of genetic diversity, domestication and genome evolution.</title>
        <authorList>
            <consortium name="International Peach Genome Initiative"/>
            <person name="Verde I."/>
            <person name="Abbott A.G."/>
            <person name="Scalabrin S."/>
            <person name="Jung S."/>
            <person name="Shu S."/>
            <person name="Marroni F."/>
            <person name="Zhebentyayeva T."/>
            <person name="Dettori M.T."/>
            <person name="Grimwood J."/>
            <person name="Cattonaro F."/>
            <person name="Zuccolo A."/>
            <person name="Rossini L."/>
            <person name="Jenkins J."/>
            <person name="Vendramin E."/>
            <person name="Meisel L.A."/>
            <person name="Decroocq V."/>
            <person name="Sosinski B."/>
            <person name="Prochnik S."/>
            <person name="Mitros T."/>
            <person name="Policriti A."/>
            <person name="Cipriani G."/>
            <person name="Dondini L."/>
            <person name="Ficklin S."/>
            <person name="Goodstein D.M."/>
            <person name="Xuan P."/>
            <person name="Del Fabbro C."/>
            <person name="Aramini V."/>
            <person name="Copetti D."/>
            <person name="Gonzalez S."/>
            <person name="Horner D.S."/>
            <person name="Falchi R."/>
            <person name="Lucas S."/>
            <person name="Mica E."/>
            <person name="Maldonado J."/>
            <person name="Lazzari B."/>
            <person name="Bielenberg D."/>
            <person name="Pirona R."/>
            <person name="Miculan M."/>
            <person name="Barakat A."/>
            <person name="Testolin R."/>
            <person name="Stella A."/>
            <person name="Tartarini S."/>
            <person name="Tonutti P."/>
            <person name="Arus P."/>
            <person name="Orellana A."/>
            <person name="Wells C."/>
            <person name="Main D."/>
            <person name="Vizzotto G."/>
            <person name="Silva H."/>
            <person name="Salamini F."/>
            <person name="Schmutz J."/>
            <person name="Morgante M."/>
            <person name="Rokhsar D.S."/>
        </authorList>
    </citation>
    <scope>NUCLEOTIDE SEQUENCE [LARGE SCALE GENOMIC DNA]</scope>
    <source>
        <strain evidence="8">cv. Nemared</strain>
    </source>
</reference>
<accession>A0A251N0Y8</accession>
<evidence type="ECO:0000256" key="3">
    <source>
        <dbReference type="ARBA" id="ARBA00022577"/>
    </source>
</evidence>
<feature type="signal peptide" evidence="6">
    <location>
        <begin position="1"/>
        <end position="29"/>
    </location>
</feature>
<name>A0A251N0Y8_PRUPE</name>
<protein>
    <recommendedName>
        <fullName evidence="9">Knottin scorpion toxin-like domain-containing protein</fullName>
    </recommendedName>
</protein>
<dbReference type="Gene3D" id="3.30.30.10">
    <property type="entry name" value="Knottin, scorpion toxin-like"/>
    <property type="match status" value="1"/>
</dbReference>
<dbReference type="Pfam" id="PF25052">
    <property type="entry name" value="AtDEF-like"/>
    <property type="match status" value="1"/>
</dbReference>
<evidence type="ECO:0000313" key="8">
    <source>
        <dbReference type="Proteomes" id="UP000006882"/>
    </source>
</evidence>
<keyword evidence="3" id="KW-0295">Fungicide</keyword>
<keyword evidence="6" id="KW-0732">Signal</keyword>
<evidence type="ECO:0008006" key="9">
    <source>
        <dbReference type="Google" id="ProtNLM"/>
    </source>
</evidence>
<evidence type="ECO:0000256" key="6">
    <source>
        <dbReference type="SAM" id="SignalP"/>
    </source>
</evidence>
<organism evidence="7 8">
    <name type="scientific">Prunus persica</name>
    <name type="common">Peach</name>
    <name type="synonym">Amygdalus persica</name>
    <dbReference type="NCBI Taxonomy" id="3760"/>
    <lineage>
        <taxon>Eukaryota</taxon>
        <taxon>Viridiplantae</taxon>
        <taxon>Streptophyta</taxon>
        <taxon>Embryophyta</taxon>
        <taxon>Tracheophyta</taxon>
        <taxon>Spermatophyta</taxon>
        <taxon>Magnoliopsida</taxon>
        <taxon>eudicotyledons</taxon>
        <taxon>Gunneridae</taxon>
        <taxon>Pentapetalae</taxon>
        <taxon>rosids</taxon>
        <taxon>fabids</taxon>
        <taxon>Rosales</taxon>
        <taxon>Rosaceae</taxon>
        <taxon>Amygdaloideae</taxon>
        <taxon>Amygdaleae</taxon>
        <taxon>Prunus</taxon>
    </lineage>
</organism>
<proteinExistence type="inferred from homology"/>
<evidence type="ECO:0000256" key="1">
    <source>
        <dbReference type="ARBA" id="ARBA00006722"/>
    </source>
</evidence>
<dbReference type="AlphaFoldDB" id="A0A251N0Y8"/>
<feature type="chain" id="PRO_5013032873" description="Knottin scorpion toxin-like domain-containing protein" evidence="6">
    <location>
        <begin position="30"/>
        <end position="75"/>
    </location>
</feature>
<keyword evidence="5" id="KW-1015">Disulfide bond</keyword>
<gene>
    <name evidence="7" type="ORF">PRUPE_8G207800</name>
</gene>
<comment type="similarity">
    <text evidence="1">Belongs to the DEFL family.</text>
</comment>
<keyword evidence="2" id="KW-0929">Antimicrobial</keyword>
<dbReference type="InterPro" id="IPR010851">
    <property type="entry name" value="DEFL"/>
</dbReference>
<dbReference type="Gramene" id="ONH93011">
    <property type="protein sequence ID" value="ONH93011"/>
    <property type="gene ID" value="PRUPE_8G207800"/>
</dbReference>
<dbReference type="InterPro" id="IPR036574">
    <property type="entry name" value="Scorpion_toxin-like_sf"/>
</dbReference>
<keyword evidence="8" id="KW-1185">Reference proteome</keyword>
<dbReference type="EMBL" id="CM007658">
    <property type="protein sequence ID" value="ONH93011.1"/>
    <property type="molecule type" value="Genomic_DNA"/>
</dbReference>
<evidence type="ECO:0000256" key="2">
    <source>
        <dbReference type="ARBA" id="ARBA00022529"/>
    </source>
</evidence>
<evidence type="ECO:0000256" key="5">
    <source>
        <dbReference type="ARBA" id="ARBA00023157"/>
    </source>
</evidence>
<evidence type="ECO:0000313" key="7">
    <source>
        <dbReference type="EMBL" id="ONH93011.1"/>
    </source>
</evidence>
<sequence length="75" mass="7604">MAAGGKVSPFVGFLCIALLLASVAGPAGALRITEICQGPCSDFPDCRGTCISKKFPKGGLCMGYGTQPPACCCFV</sequence>
<dbReference type="Proteomes" id="UP000006882">
    <property type="component" value="Chromosome G8"/>
</dbReference>
<dbReference type="GO" id="GO:0050832">
    <property type="term" value="P:defense response to fungus"/>
    <property type="evidence" value="ECO:0007669"/>
    <property type="project" value="UniProtKB-KW"/>
</dbReference>
<keyword evidence="4" id="KW-0611">Plant defense</keyword>
<dbReference type="GO" id="GO:0031640">
    <property type="term" value="P:killing of cells of another organism"/>
    <property type="evidence" value="ECO:0007669"/>
    <property type="project" value="UniProtKB-KW"/>
</dbReference>
<evidence type="ECO:0000256" key="4">
    <source>
        <dbReference type="ARBA" id="ARBA00022821"/>
    </source>
</evidence>